<keyword evidence="2" id="KW-0812">Transmembrane</keyword>
<keyword evidence="2" id="KW-1133">Transmembrane helix</keyword>
<sequence>MSSSAHHRRASSQGSIASVLSQAPKFPPPRPRSRSGNASPSRKPLHERSHSQTNQRHGPTIRIVQDPDTDVYSKYPVPTEPSQILAPPRNAPGYGFERPGSRVSSGSQVANTIAKFEATRARTPQPILSRKKGFRHSTSTNTSEADTLVNTSFSPSSLRFSQGSTPPSSPSPQPNEKDWDQGLEVLPEEVATPHRRPTIRAVPPSSSGGDSLESRNRALTPKTPAAPPVPAADYIRISNTGNPSSVTHGHTSSLDSDQDPDPQQQALRPQTSFGSIAFSEISYTSIEPTFVQPSSPPSSTLHEAHTVTFASGTRIDYPIVRAPTASSLRTDPQNTPYFVRMQDRSLIHQWSSQLSTIQSVSERDSRSIARNSRSLGARSHSQESLNGITRTSFPRQRAYTIESAQSSIDNVSYLEGNTAFSALPRPFWILYPPCLHLPLRMKNSGYLRKLNGDGSVASDSRPGSSNSDLSTFIHNNIPTWAKVYYQRGERISVVGAPESESSGSIRAGTSHSARSNTPSDGNFPLSIYRPRNRPRNRNSHADTMSLSDEVQHSDGSIYVMGPNMHPLSGYSTPHLRTDQRGHSRYGIWKAPSLDADLNTTLFGRQNRQILLFCLGFILPLSWFLASFLPIPLDPTVAPTPSQTDMEQHFTQQFGPADDKAFQKATWWRNLNRIMSVIGTVLIVAIIVLAVLLARKS</sequence>
<keyword evidence="4" id="KW-1185">Reference proteome</keyword>
<dbReference type="Proteomes" id="UP000799423">
    <property type="component" value="Unassembled WGS sequence"/>
</dbReference>
<organism evidence="3 4">
    <name type="scientific">Plenodomus tracheiphilus IPT5</name>
    <dbReference type="NCBI Taxonomy" id="1408161"/>
    <lineage>
        <taxon>Eukaryota</taxon>
        <taxon>Fungi</taxon>
        <taxon>Dikarya</taxon>
        <taxon>Ascomycota</taxon>
        <taxon>Pezizomycotina</taxon>
        <taxon>Dothideomycetes</taxon>
        <taxon>Pleosporomycetidae</taxon>
        <taxon>Pleosporales</taxon>
        <taxon>Pleosporineae</taxon>
        <taxon>Leptosphaeriaceae</taxon>
        <taxon>Plenodomus</taxon>
    </lineage>
</organism>
<feature type="compositionally biased region" description="Polar residues" evidence="1">
    <location>
        <begin position="237"/>
        <end position="251"/>
    </location>
</feature>
<proteinExistence type="predicted"/>
<reference evidence="3" key="1">
    <citation type="submission" date="2020-01" db="EMBL/GenBank/DDBJ databases">
        <authorList>
            <consortium name="DOE Joint Genome Institute"/>
            <person name="Haridas S."/>
            <person name="Albert R."/>
            <person name="Binder M."/>
            <person name="Bloem J."/>
            <person name="Labutti K."/>
            <person name="Salamov A."/>
            <person name="Andreopoulos B."/>
            <person name="Baker S.E."/>
            <person name="Barry K."/>
            <person name="Bills G."/>
            <person name="Bluhm B.H."/>
            <person name="Cannon C."/>
            <person name="Castanera R."/>
            <person name="Culley D.E."/>
            <person name="Daum C."/>
            <person name="Ezra D."/>
            <person name="Gonzalez J.B."/>
            <person name="Henrissat B."/>
            <person name="Kuo A."/>
            <person name="Liang C."/>
            <person name="Lipzen A."/>
            <person name="Lutzoni F."/>
            <person name="Magnuson J."/>
            <person name="Mondo S."/>
            <person name="Nolan M."/>
            <person name="Ohm R."/>
            <person name="Pangilinan J."/>
            <person name="Park H.-J."/>
            <person name="Ramirez L."/>
            <person name="Alfaro M."/>
            <person name="Sun H."/>
            <person name="Tritt A."/>
            <person name="Yoshinaga Y."/>
            <person name="Zwiers L.-H."/>
            <person name="Turgeon B.G."/>
            <person name="Goodwin S.B."/>
            <person name="Spatafora J.W."/>
            <person name="Crous P.W."/>
            <person name="Grigoriev I.V."/>
        </authorList>
    </citation>
    <scope>NUCLEOTIDE SEQUENCE</scope>
    <source>
        <strain evidence="3">IPT5</strain>
    </source>
</reference>
<feature type="compositionally biased region" description="Polar residues" evidence="1">
    <location>
        <begin position="136"/>
        <end position="160"/>
    </location>
</feature>
<accession>A0A6A7BID4</accession>
<feature type="compositionally biased region" description="Polar residues" evidence="1">
    <location>
        <begin position="499"/>
        <end position="520"/>
    </location>
</feature>
<feature type="transmembrane region" description="Helical" evidence="2">
    <location>
        <begin position="609"/>
        <end position="630"/>
    </location>
</feature>
<dbReference type="EMBL" id="MU006291">
    <property type="protein sequence ID" value="KAF2855002.1"/>
    <property type="molecule type" value="Genomic_DNA"/>
</dbReference>
<keyword evidence="2" id="KW-0472">Membrane</keyword>
<evidence type="ECO:0000256" key="2">
    <source>
        <dbReference type="SAM" id="Phobius"/>
    </source>
</evidence>
<gene>
    <name evidence="3" type="ORF">T440DRAFT_495651</name>
</gene>
<feature type="compositionally biased region" description="Polar residues" evidence="1">
    <location>
        <begin position="102"/>
        <end position="111"/>
    </location>
</feature>
<dbReference type="OrthoDB" id="4153178at2759"/>
<protein>
    <recommendedName>
        <fullName evidence="5">Serine-rich protein</fullName>
    </recommendedName>
</protein>
<name>A0A6A7BID4_9PLEO</name>
<feature type="transmembrane region" description="Helical" evidence="2">
    <location>
        <begin position="673"/>
        <end position="693"/>
    </location>
</feature>
<feature type="region of interest" description="Disordered" evidence="1">
    <location>
        <begin position="495"/>
        <end position="547"/>
    </location>
</feature>
<evidence type="ECO:0000313" key="3">
    <source>
        <dbReference type="EMBL" id="KAF2855002.1"/>
    </source>
</evidence>
<evidence type="ECO:0000256" key="1">
    <source>
        <dbReference type="SAM" id="MobiDB-lite"/>
    </source>
</evidence>
<evidence type="ECO:0008006" key="5">
    <source>
        <dbReference type="Google" id="ProtNLM"/>
    </source>
</evidence>
<dbReference type="AlphaFoldDB" id="A0A6A7BID4"/>
<feature type="region of interest" description="Disordered" evidence="1">
    <location>
        <begin position="1"/>
        <end position="270"/>
    </location>
</feature>
<evidence type="ECO:0000313" key="4">
    <source>
        <dbReference type="Proteomes" id="UP000799423"/>
    </source>
</evidence>
<feature type="compositionally biased region" description="Basic residues" evidence="1">
    <location>
        <begin position="1"/>
        <end position="10"/>
    </location>
</feature>